<dbReference type="OMA" id="CKERVES"/>
<accession>A0A1J7GRQ9</accession>
<keyword evidence="2" id="KW-0540">Nuclease</keyword>
<dbReference type="SMART" id="SM01037">
    <property type="entry name" value="Bet_v_1"/>
    <property type="match status" value="1"/>
</dbReference>
<protein>
    <recommendedName>
        <fullName evidence="7">Bet v I/Major latex protein domain-containing protein</fullName>
    </recommendedName>
</protein>
<sequence>MALTGKISTEIPIQAPPSKWFELFAKQLHDVQHHAERVHQTKLHEGEDWHHNDTIKHWTYEIDGKVVTCKEKIESYDEEKKTIRYVLFDGDNFTPYYNDFKLIFSVIEKEDGSAYVNFTIEYEKKDASVAEPPHGYAEYLTKFSRDIDANLLKA</sequence>
<dbReference type="OrthoDB" id="1847301at2759"/>
<organism evidence="8 9">
    <name type="scientific">Lupinus angustifolius</name>
    <name type="common">Narrow-leaved blue lupine</name>
    <dbReference type="NCBI Taxonomy" id="3871"/>
    <lineage>
        <taxon>Eukaryota</taxon>
        <taxon>Viridiplantae</taxon>
        <taxon>Streptophyta</taxon>
        <taxon>Embryophyta</taxon>
        <taxon>Tracheophyta</taxon>
        <taxon>Spermatophyta</taxon>
        <taxon>Magnoliopsida</taxon>
        <taxon>eudicotyledons</taxon>
        <taxon>Gunneridae</taxon>
        <taxon>Pentapetalae</taxon>
        <taxon>rosids</taxon>
        <taxon>fabids</taxon>
        <taxon>Fabales</taxon>
        <taxon>Fabaceae</taxon>
        <taxon>Papilionoideae</taxon>
        <taxon>50 kb inversion clade</taxon>
        <taxon>genistoids sensu lato</taxon>
        <taxon>core genistoids</taxon>
        <taxon>Genisteae</taxon>
        <taxon>Lupinus</taxon>
    </lineage>
</organism>
<evidence type="ECO:0000256" key="1">
    <source>
        <dbReference type="ARBA" id="ARBA00004514"/>
    </source>
</evidence>
<dbReference type="GO" id="GO:0006952">
    <property type="term" value="P:defense response"/>
    <property type="evidence" value="ECO:0007669"/>
    <property type="project" value="InterPro"/>
</dbReference>
<gene>
    <name evidence="8" type="ORF">TanjilG_07260</name>
</gene>
<dbReference type="SUPFAM" id="SSF55961">
    <property type="entry name" value="Bet v1-like"/>
    <property type="match status" value="1"/>
</dbReference>
<dbReference type="InterPro" id="IPR023393">
    <property type="entry name" value="START-like_dom_sf"/>
</dbReference>
<dbReference type="GO" id="GO:0005829">
    <property type="term" value="C:cytosol"/>
    <property type="evidence" value="ECO:0007669"/>
    <property type="project" value="UniProtKB-SubCell"/>
</dbReference>
<keyword evidence="3" id="KW-0479">Metal-binding</keyword>
<evidence type="ECO:0000256" key="4">
    <source>
        <dbReference type="ARBA" id="ARBA00022801"/>
    </source>
</evidence>
<keyword evidence="9" id="KW-1185">Reference proteome</keyword>
<keyword evidence="4" id="KW-0378">Hydrolase</keyword>
<reference evidence="8 9" key="1">
    <citation type="journal article" date="2017" name="Plant Biotechnol. J.">
        <title>A comprehensive draft genome sequence for lupin (Lupinus angustifolius), an emerging health food: insights into plant-microbe interactions and legume evolution.</title>
        <authorList>
            <person name="Hane J.K."/>
            <person name="Ming Y."/>
            <person name="Kamphuis L.G."/>
            <person name="Nelson M.N."/>
            <person name="Garg G."/>
            <person name="Atkins C.A."/>
            <person name="Bayer P.E."/>
            <person name="Bravo A."/>
            <person name="Bringans S."/>
            <person name="Cannon S."/>
            <person name="Edwards D."/>
            <person name="Foley R."/>
            <person name="Gao L.L."/>
            <person name="Harrison M.J."/>
            <person name="Huang W."/>
            <person name="Hurgobin B."/>
            <person name="Li S."/>
            <person name="Liu C.W."/>
            <person name="McGrath A."/>
            <person name="Morahan G."/>
            <person name="Murray J."/>
            <person name="Weller J."/>
            <person name="Jian J."/>
            <person name="Singh K.B."/>
        </authorList>
    </citation>
    <scope>NUCLEOTIDE SEQUENCE [LARGE SCALE GENOMIC DNA]</scope>
    <source>
        <strain evidence="9">cv. Tanjil</strain>
        <tissue evidence="8">Whole plant</tissue>
    </source>
</reference>
<dbReference type="EMBL" id="CM007370">
    <property type="protein sequence ID" value="OIW03108.1"/>
    <property type="molecule type" value="Genomic_DNA"/>
</dbReference>
<evidence type="ECO:0000256" key="3">
    <source>
        <dbReference type="ARBA" id="ARBA00022723"/>
    </source>
</evidence>
<dbReference type="GO" id="GO:0046872">
    <property type="term" value="F:metal ion binding"/>
    <property type="evidence" value="ECO:0007669"/>
    <property type="project" value="UniProtKB-KW"/>
</dbReference>
<evidence type="ECO:0000313" key="9">
    <source>
        <dbReference type="Proteomes" id="UP000188354"/>
    </source>
</evidence>
<dbReference type="Gramene" id="OIW03108">
    <property type="protein sequence ID" value="OIW03108"/>
    <property type="gene ID" value="TanjilG_07260"/>
</dbReference>
<evidence type="ECO:0000256" key="2">
    <source>
        <dbReference type="ARBA" id="ARBA00022722"/>
    </source>
</evidence>
<evidence type="ECO:0000259" key="7">
    <source>
        <dbReference type="SMART" id="SM01037"/>
    </source>
</evidence>
<dbReference type="PANTHER" id="PTHR31338">
    <property type="entry name" value="POLYKETIDE CYCLASE/DEHYDRASE AND LIPID TRANSPORT SUPERFAMILY PROTEIN"/>
    <property type="match status" value="1"/>
</dbReference>
<comment type="similarity">
    <text evidence="6">Belongs to the MLP family.</text>
</comment>
<feature type="domain" description="Bet v I/Major latex protein" evidence="7">
    <location>
        <begin position="2"/>
        <end position="154"/>
    </location>
</feature>
<dbReference type="Proteomes" id="UP000188354">
    <property type="component" value="Chromosome LG10"/>
</dbReference>
<proteinExistence type="inferred from homology"/>
<dbReference type="Pfam" id="PF00407">
    <property type="entry name" value="Bet_v_1"/>
    <property type="match status" value="1"/>
</dbReference>
<dbReference type="PANTHER" id="PTHR31338:SF16">
    <property type="entry name" value="POLYKETIDE CYCLASE_DEHYDRASE AND LIPID TRANSPORT SUPERFAMILY PROTEIN"/>
    <property type="match status" value="1"/>
</dbReference>
<dbReference type="AlphaFoldDB" id="A0A1J7GRQ9"/>
<dbReference type="GO" id="GO:0004518">
    <property type="term" value="F:nuclease activity"/>
    <property type="evidence" value="ECO:0007669"/>
    <property type="project" value="UniProtKB-KW"/>
</dbReference>
<dbReference type="KEGG" id="lang:109358791"/>
<keyword evidence="5" id="KW-0106">Calcium</keyword>
<dbReference type="Gene3D" id="3.30.530.20">
    <property type="match status" value="1"/>
</dbReference>
<dbReference type="InterPro" id="IPR052006">
    <property type="entry name" value="MLP-like"/>
</dbReference>
<comment type="subcellular location">
    <subcellularLocation>
        <location evidence="1">Cytoplasm</location>
        <location evidence="1">Cytosol</location>
    </subcellularLocation>
</comment>
<dbReference type="InterPro" id="IPR000916">
    <property type="entry name" value="Bet_v_I/MLP"/>
</dbReference>
<evidence type="ECO:0000256" key="6">
    <source>
        <dbReference type="ARBA" id="ARBA00038242"/>
    </source>
</evidence>
<dbReference type="GO" id="GO:0016787">
    <property type="term" value="F:hydrolase activity"/>
    <property type="evidence" value="ECO:0007669"/>
    <property type="project" value="UniProtKB-KW"/>
</dbReference>
<name>A0A1J7GRQ9_LUPAN</name>
<evidence type="ECO:0000313" key="8">
    <source>
        <dbReference type="EMBL" id="OIW03108.1"/>
    </source>
</evidence>
<evidence type="ECO:0000256" key="5">
    <source>
        <dbReference type="ARBA" id="ARBA00022837"/>
    </source>
</evidence>